<organism evidence="3 4">
    <name type="scientific">Rozella allomycis (strain CSF55)</name>
    <dbReference type="NCBI Taxonomy" id="988480"/>
    <lineage>
        <taxon>Eukaryota</taxon>
        <taxon>Fungi</taxon>
        <taxon>Fungi incertae sedis</taxon>
        <taxon>Cryptomycota</taxon>
        <taxon>Cryptomycota incertae sedis</taxon>
        <taxon>Rozella</taxon>
    </lineage>
</organism>
<dbReference type="AlphaFoldDB" id="A0A4V1IZ30"/>
<accession>A0A4V1IZ30</accession>
<evidence type="ECO:0000313" key="4">
    <source>
        <dbReference type="Proteomes" id="UP000281549"/>
    </source>
</evidence>
<reference evidence="4" key="1">
    <citation type="journal article" date="2018" name="Nat. Microbiol.">
        <title>Leveraging single-cell genomics to expand the fungal tree of life.</title>
        <authorList>
            <person name="Ahrendt S.R."/>
            <person name="Quandt C.A."/>
            <person name="Ciobanu D."/>
            <person name="Clum A."/>
            <person name="Salamov A."/>
            <person name="Andreopoulos B."/>
            <person name="Cheng J.F."/>
            <person name="Woyke T."/>
            <person name="Pelin A."/>
            <person name="Henrissat B."/>
            <person name="Reynolds N.K."/>
            <person name="Benny G.L."/>
            <person name="Smith M.E."/>
            <person name="James T.Y."/>
            <person name="Grigoriev I.V."/>
        </authorList>
    </citation>
    <scope>NUCLEOTIDE SEQUENCE [LARGE SCALE GENOMIC DNA]</scope>
    <source>
        <strain evidence="4">CSF55</strain>
    </source>
</reference>
<keyword evidence="2" id="KW-0732">Signal</keyword>
<evidence type="ECO:0000313" key="3">
    <source>
        <dbReference type="EMBL" id="RKP16629.1"/>
    </source>
</evidence>
<dbReference type="Proteomes" id="UP000281549">
    <property type="component" value="Unassembled WGS sequence"/>
</dbReference>
<sequence>MRGISRNFYFPFLIAIFFCINTVTSSPLVNTPKPKLFSWNRLKSTFQKKPSDPARSTTQTPLHSGTSRNQMQQSIVNDAPRPPSYSPSSVQPPSYQESLLTPPPTYYAHRNSFTSNGRIADTLGDWYRVNNINKLQPPDRLELYESYSKFLKKFNLEKLSPSDGSKFLSNIRESNDILKLKKPQIEPLLNQVSWKIGLLDKELAKMQKSKTYDESKYRETKKYADELKEWQRSYQRIPEYASFKGHGDVTTTLKDWYSVEKLKDLKPEDRQQLIAQYKRYLRGVKIPNPDETQSIHEYTSSWAPRVMKNIVNSARTLKLSKLDVEPVIKQISARIEANQRIMARIKGAEMRRGDSLTDSQKTSMKATFDNIEYLNNLFLNRREELLQIK</sequence>
<feature type="signal peptide" evidence="2">
    <location>
        <begin position="1"/>
        <end position="25"/>
    </location>
</feature>
<evidence type="ECO:0000256" key="2">
    <source>
        <dbReference type="SAM" id="SignalP"/>
    </source>
</evidence>
<feature type="compositionally biased region" description="Polar residues" evidence="1">
    <location>
        <begin position="46"/>
        <end position="76"/>
    </location>
</feature>
<dbReference type="EMBL" id="ML006356">
    <property type="protein sequence ID" value="RKP16629.1"/>
    <property type="molecule type" value="Genomic_DNA"/>
</dbReference>
<feature type="region of interest" description="Disordered" evidence="1">
    <location>
        <begin position="46"/>
        <end position="101"/>
    </location>
</feature>
<evidence type="ECO:0000256" key="1">
    <source>
        <dbReference type="SAM" id="MobiDB-lite"/>
    </source>
</evidence>
<gene>
    <name evidence="3" type="ORF">ROZALSC1DRAFT_25048</name>
</gene>
<feature type="chain" id="PRO_5020283907" evidence="2">
    <location>
        <begin position="26"/>
        <end position="389"/>
    </location>
</feature>
<proteinExistence type="predicted"/>
<feature type="compositionally biased region" description="Low complexity" evidence="1">
    <location>
        <begin position="86"/>
        <end position="98"/>
    </location>
</feature>
<name>A0A4V1IZ30_ROZAC</name>
<protein>
    <submittedName>
        <fullName evidence="3">Uncharacterized protein</fullName>
    </submittedName>
</protein>